<organism evidence="3 4">
    <name type="scientific">Sesamum angolense</name>
    <dbReference type="NCBI Taxonomy" id="2727404"/>
    <lineage>
        <taxon>Eukaryota</taxon>
        <taxon>Viridiplantae</taxon>
        <taxon>Streptophyta</taxon>
        <taxon>Embryophyta</taxon>
        <taxon>Tracheophyta</taxon>
        <taxon>Spermatophyta</taxon>
        <taxon>Magnoliopsida</taxon>
        <taxon>eudicotyledons</taxon>
        <taxon>Gunneridae</taxon>
        <taxon>Pentapetalae</taxon>
        <taxon>asterids</taxon>
        <taxon>lamiids</taxon>
        <taxon>Lamiales</taxon>
        <taxon>Pedaliaceae</taxon>
        <taxon>Sesamum</taxon>
    </lineage>
</organism>
<evidence type="ECO:0000259" key="2">
    <source>
        <dbReference type="PROSITE" id="PS50158"/>
    </source>
</evidence>
<protein>
    <submittedName>
        <fullName evidence="3">Retrovirus-related Pol polyprotein from transposon TNT 1-94</fullName>
    </submittedName>
</protein>
<dbReference type="GO" id="GO:0008270">
    <property type="term" value="F:zinc ion binding"/>
    <property type="evidence" value="ECO:0007669"/>
    <property type="project" value="UniProtKB-KW"/>
</dbReference>
<evidence type="ECO:0000313" key="4">
    <source>
        <dbReference type="Proteomes" id="UP001289374"/>
    </source>
</evidence>
<dbReference type="GO" id="GO:0003676">
    <property type="term" value="F:nucleic acid binding"/>
    <property type="evidence" value="ECO:0007669"/>
    <property type="project" value="InterPro"/>
</dbReference>
<gene>
    <name evidence="3" type="ORF">Sango_1962400</name>
</gene>
<dbReference type="AlphaFoldDB" id="A0AAE1WEU5"/>
<reference evidence="3" key="2">
    <citation type="journal article" date="2024" name="Plant">
        <title>Genomic evolution and insights into agronomic trait innovations of Sesamum species.</title>
        <authorList>
            <person name="Miao H."/>
            <person name="Wang L."/>
            <person name="Qu L."/>
            <person name="Liu H."/>
            <person name="Sun Y."/>
            <person name="Le M."/>
            <person name="Wang Q."/>
            <person name="Wei S."/>
            <person name="Zheng Y."/>
            <person name="Lin W."/>
            <person name="Duan Y."/>
            <person name="Cao H."/>
            <person name="Xiong S."/>
            <person name="Wang X."/>
            <person name="Wei L."/>
            <person name="Li C."/>
            <person name="Ma Q."/>
            <person name="Ju M."/>
            <person name="Zhao R."/>
            <person name="Li G."/>
            <person name="Mu C."/>
            <person name="Tian Q."/>
            <person name="Mei H."/>
            <person name="Zhang T."/>
            <person name="Gao T."/>
            <person name="Zhang H."/>
        </authorList>
    </citation>
    <scope>NUCLEOTIDE SEQUENCE</scope>
    <source>
        <strain evidence="3">K16</strain>
    </source>
</reference>
<dbReference type="Proteomes" id="UP001289374">
    <property type="component" value="Unassembled WGS sequence"/>
</dbReference>
<dbReference type="Pfam" id="PF22936">
    <property type="entry name" value="Pol_BBD"/>
    <property type="match status" value="1"/>
</dbReference>
<dbReference type="InterPro" id="IPR001878">
    <property type="entry name" value="Znf_CCHC"/>
</dbReference>
<evidence type="ECO:0000256" key="1">
    <source>
        <dbReference type="PROSITE-ProRule" id="PRU00047"/>
    </source>
</evidence>
<keyword evidence="1" id="KW-0479">Metal-binding</keyword>
<dbReference type="PANTHER" id="PTHR47592">
    <property type="entry name" value="PBF68 PROTEIN"/>
    <property type="match status" value="1"/>
</dbReference>
<sequence>MNATAAVEMLSSPLLQLHTLHSSTSSSSPQISFRLSFSFRNLDSRRVSDYRQIVGGRSPATPIRSISSATMGFELKPQEARVPPAIPAPAPPISKAISLDVISFFTPFFHAWDIMGLIPRNGRIIVIIIPVKSEMAISMTRTLPDLSKMEPLDGTNFKRWSQKLLIFFEQLEVDYVLFTDPPEITTQTMDTSTAIVTTSQTDSSRREDELKAKYEKDNKTVRGHLLNYMTNTLFDLFVNHKSARTIWNTLESRYGSDDAWRKKYVVGKWLQFQIVDGKSIMDQVHEFQRKGQKFKKNVQLKSHKGNDEKIQKNKCQCYCCGKTGHKAYQCYQRKDQQKTNQKQNPQLNLAETEEIIAAVVVEANLVENKVDWILDTGASKHFCANKELFHEFHEASDGECVFMGNSATAGVMGKGKVLLKLTSGKILALLDVLYVPSLRRNLISGSLLNKVGLKIVLESDKFDMKDLGEADVILGVLEAFCDANWVTDNDEVSSTSGYVFTLGGGAISWKSAKQTCIARSTMESEFIALELAGQEAEWLRNLIGDIPLWGSTAPVSLHCDSQAAIGIAKNYAYNGKRRHIRLKHSA</sequence>
<dbReference type="CDD" id="cd09272">
    <property type="entry name" value="RNase_HI_RT_Ty1"/>
    <property type="match status" value="1"/>
</dbReference>
<accession>A0AAE1WEU5</accession>
<feature type="domain" description="CCHC-type" evidence="2">
    <location>
        <begin position="317"/>
        <end position="330"/>
    </location>
</feature>
<dbReference type="Pfam" id="PF14223">
    <property type="entry name" value="Retrotran_gag_2"/>
    <property type="match status" value="1"/>
</dbReference>
<dbReference type="EMBL" id="JACGWL010000011">
    <property type="protein sequence ID" value="KAK4391846.1"/>
    <property type="molecule type" value="Genomic_DNA"/>
</dbReference>
<proteinExistence type="predicted"/>
<reference evidence="3" key="1">
    <citation type="submission" date="2020-06" db="EMBL/GenBank/DDBJ databases">
        <authorList>
            <person name="Li T."/>
            <person name="Hu X."/>
            <person name="Zhang T."/>
            <person name="Song X."/>
            <person name="Zhang H."/>
            <person name="Dai N."/>
            <person name="Sheng W."/>
            <person name="Hou X."/>
            <person name="Wei L."/>
        </authorList>
    </citation>
    <scope>NUCLEOTIDE SEQUENCE</scope>
    <source>
        <strain evidence="3">K16</strain>
        <tissue evidence="3">Leaf</tissue>
    </source>
</reference>
<dbReference type="InterPro" id="IPR054722">
    <property type="entry name" value="PolX-like_BBD"/>
</dbReference>
<dbReference type="PANTHER" id="PTHR47592:SF30">
    <property type="entry name" value="CCHC-TYPE DOMAIN-CONTAINING PROTEIN"/>
    <property type="match status" value="1"/>
</dbReference>
<keyword evidence="1" id="KW-0862">Zinc</keyword>
<comment type="caution">
    <text evidence="3">The sequence shown here is derived from an EMBL/GenBank/DDBJ whole genome shotgun (WGS) entry which is preliminary data.</text>
</comment>
<dbReference type="SUPFAM" id="SSF57756">
    <property type="entry name" value="Retrovirus zinc finger-like domains"/>
    <property type="match status" value="1"/>
</dbReference>
<name>A0AAE1WEU5_9LAMI</name>
<keyword evidence="1" id="KW-0863">Zinc-finger</keyword>
<keyword evidence="4" id="KW-1185">Reference proteome</keyword>
<dbReference type="InterPro" id="IPR036875">
    <property type="entry name" value="Znf_CCHC_sf"/>
</dbReference>
<dbReference type="PROSITE" id="PS50158">
    <property type="entry name" value="ZF_CCHC"/>
    <property type="match status" value="1"/>
</dbReference>
<evidence type="ECO:0000313" key="3">
    <source>
        <dbReference type="EMBL" id="KAK4391846.1"/>
    </source>
</evidence>